<protein>
    <submittedName>
        <fullName evidence="1">Putative lumazine-binding</fullName>
    </submittedName>
</protein>
<evidence type="ECO:0000313" key="1">
    <source>
        <dbReference type="EMBL" id="SFC67661.1"/>
    </source>
</evidence>
<dbReference type="InterPro" id="IPR032710">
    <property type="entry name" value="NTF2-like_dom_sf"/>
</dbReference>
<sequence>MKLIIKLILFISIFYLSKVQAEDVFTSSVSPDISADKIAVLRAATDYIESQHKRSGQMMQRGLHQKLVKRTYWQAKAGSEFIMETDFNTMVSVAENYNKSGDKFSSPPKIDIKILDIEQRIASVKLIADDWVDYMHLIKNTQGQWKIINVLWQYHDITKHTSKR</sequence>
<evidence type="ECO:0000313" key="2">
    <source>
        <dbReference type="Proteomes" id="UP000198862"/>
    </source>
</evidence>
<reference evidence="1 2" key="1">
    <citation type="submission" date="2016-10" db="EMBL/GenBank/DDBJ databases">
        <authorList>
            <person name="de Groot N.N."/>
        </authorList>
    </citation>
    <scope>NUCLEOTIDE SEQUENCE [LARGE SCALE GENOMIC DNA]</scope>
    <source>
        <strain evidence="1 2">DSM 6059</strain>
    </source>
</reference>
<name>A0A1I1L3U9_9GAMM</name>
<dbReference type="Gene3D" id="3.10.450.50">
    <property type="match status" value="1"/>
</dbReference>
<dbReference type="STRING" id="1123010.SAMN02745724_02238"/>
<gene>
    <name evidence="1" type="ORF">SAMN02745724_02238</name>
</gene>
<organism evidence="1 2">
    <name type="scientific">Pseudoalteromonas denitrificans DSM 6059</name>
    <dbReference type="NCBI Taxonomy" id="1123010"/>
    <lineage>
        <taxon>Bacteria</taxon>
        <taxon>Pseudomonadati</taxon>
        <taxon>Pseudomonadota</taxon>
        <taxon>Gammaproteobacteria</taxon>
        <taxon>Alteromonadales</taxon>
        <taxon>Pseudoalteromonadaceae</taxon>
        <taxon>Pseudoalteromonas</taxon>
    </lineage>
</organism>
<dbReference type="Pfam" id="PF12893">
    <property type="entry name" value="Lumazine_bd_2"/>
    <property type="match status" value="1"/>
</dbReference>
<proteinExistence type="predicted"/>
<accession>A0A1I1L3U9</accession>
<dbReference type="AlphaFoldDB" id="A0A1I1L3U9"/>
<dbReference type="InterPro" id="IPR039437">
    <property type="entry name" value="FrzH/put_lumazine-bd"/>
</dbReference>
<dbReference type="Proteomes" id="UP000198862">
    <property type="component" value="Unassembled WGS sequence"/>
</dbReference>
<keyword evidence="2" id="KW-1185">Reference proteome</keyword>
<dbReference type="EMBL" id="FOLO01000015">
    <property type="protein sequence ID" value="SFC67661.1"/>
    <property type="molecule type" value="Genomic_DNA"/>
</dbReference>
<dbReference type="RefSeq" id="WP_245763805.1">
    <property type="nucleotide sequence ID" value="NZ_FOLO01000015.1"/>
</dbReference>
<dbReference type="SUPFAM" id="SSF54427">
    <property type="entry name" value="NTF2-like"/>
    <property type="match status" value="1"/>
</dbReference>